<feature type="region of interest" description="Disordered" evidence="1">
    <location>
        <begin position="204"/>
        <end position="225"/>
    </location>
</feature>
<comment type="caution">
    <text evidence="2">The sequence shown here is derived from an EMBL/GenBank/DDBJ whole genome shotgun (WGS) entry which is preliminary data.</text>
</comment>
<feature type="compositionally biased region" description="Polar residues" evidence="1">
    <location>
        <begin position="260"/>
        <end position="272"/>
    </location>
</feature>
<evidence type="ECO:0000256" key="1">
    <source>
        <dbReference type="SAM" id="MobiDB-lite"/>
    </source>
</evidence>
<name>A0AAD8KWF0_TARER</name>
<organism evidence="2 3">
    <name type="scientific">Tagetes erecta</name>
    <name type="common">African marigold</name>
    <dbReference type="NCBI Taxonomy" id="13708"/>
    <lineage>
        <taxon>Eukaryota</taxon>
        <taxon>Viridiplantae</taxon>
        <taxon>Streptophyta</taxon>
        <taxon>Embryophyta</taxon>
        <taxon>Tracheophyta</taxon>
        <taxon>Spermatophyta</taxon>
        <taxon>Magnoliopsida</taxon>
        <taxon>eudicotyledons</taxon>
        <taxon>Gunneridae</taxon>
        <taxon>Pentapetalae</taxon>
        <taxon>asterids</taxon>
        <taxon>campanulids</taxon>
        <taxon>Asterales</taxon>
        <taxon>Asteraceae</taxon>
        <taxon>Asteroideae</taxon>
        <taxon>Heliantheae alliance</taxon>
        <taxon>Tageteae</taxon>
        <taxon>Tagetes</taxon>
    </lineage>
</organism>
<protein>
    <submittedName>
        <fullName evidence="2">Uncharacterized protein</fullName>
    </submittedName>
</protein>
<accession>A0AAD8KWF0</accession>
<keyword evidence="3" id="KW-1185">Reference proteome</keyword>
<evidence type="ECO:0000313" key="2">
    <source>
        <dbReference type="EMBL" id="KAK1430889.1"/>
    </source>
</evidence>
<dbReference type="AlphaFoldDB" id="A0AAD8KWF0"/>
<feature type="compositionally biased region" description="Basic residues" evidence="1">
    <location>
        <begin position="273"/>
        <end position="284"/>
    </location>
</feature>
<gene>
    <name evidence="2" type="ORF">QVD17_13989</name>
</gene>
<feature type="region of interest" description="Disordered" evidence="1">
    <location>
        <begin position="396"/>
        <end position="419"/>
    </location>
</feature>
<proteinExistence type="predicted"/>
<feature type="compositionally biased region" description="Polar residues" evidence="1">
    <location>
        <begin position="401"/>
        <end position="419"/>
    </location>
</feature>
<dbReference type="PANTHER" id="PTHR31722">
    <property type="entry name" value="OS06G0675200 PROTEIN"/>
    <property type="match status" value="1"/>
</dbReference>
<dbReference type="Proteomes" id="UP001229421">
    <property type="component" value="Unassembled WGS sequence"/>
</dbReference>
<evidence type="ECO:0000313" key="3">
    <source>
        <dbReference type="Proteomes" id="UP001229421"/>
    </source>
</evidence>
<sequence>MASACLNTIGLSPESLPECSLNYSSYSWLSSRINTEMPDEEDVFSPSKNVSDLPQVSDPVKELSDLPVDTDTNEFDGFEFTSAASVMMLPADELFSDGKLVPLQFSIRQDVNTSTTTTTKTTVESPDTTSYCRDVYAVDPYLYSPRAPRCSSGWRELLGFKKVNQYNNQNAKVADNKRTSLSLSSSQNGDGSTKSIRQLLYGYRSSKSSNDPPFNLPLLKDPDNESVSISSRLSLSSSSSGHDIDDLPRLSLDFEKLNSKRTPNPSLNLNNRPKTRMSKTKVKTTTKTQSTDSKPRVGQSTNPRALDATFTGNGNRGLSMDSPRMNSSGKIVFHSLERSSSSPSSLIGGPRLKHQGMERSYSGNVRITPVLNVPVCSLRGSSKSGGVFGFPMFSSQKRESCSSSNNGVSNRSQRFNGKS</sequence>
<dbReference type="EMBL" id="JAUHHV010000003">
    <property type="protein sequence ID" value="KAK1430889.1"/>
    <property type="molecule type" value="Genomic_DNA"/>
</dbReference>
<reference evidence="2" key="1">
    <citation type="journal article" date="2023" name="bioRxiv">
        <title>Improved chromosome-level genome assembly for marigold (Tagetes erecta).</title>
        <authorList>
            <person name="Jiang F."/>
            <person name="Yuan L."/>
            <person name="Wang S."/>
            <person name="Wang H."/>
            <person name="Xu D."/>
            <person name="Wang A."/>
            <person name="Fan W."/>
        </authorList>
    </citation>
    <scope>NUCLEOTIDE SEQUENCE</scope>
    <source>
        <strain evidence="2">WSJ</strain>
        <tissue evidence="2">Leaf</tissue>
    </source>
</reference>
<feature type="region of interest" description="Disordered" evidence="1">
    <location>
        <begin position="255"/>
        <end position="324"/>
    </location>
</feature>
<dbReference type="PANTHER" id="PTHR31722:SF0">
    <property type="entry name" value="OS06G0675200 PROTEIN"/>
    <property type="match status" value="1"/>
</dbReference>